<sequence length="76" mass="8853">MKEKRYRSIVKTISWRVTGTIDTFLVSYLITGKVGIAASISGVEVFTKLLLYYLHERVWNRIKLGKEKMADPEYQI</sequence>
<name>A0ABS5K1M6_9BACT</name>
<evidence type="ECO:0000313" key="2">
    <source>
        <dbReference type="EMBL" id="MBS2101005.1"/>
    </source>
</evidence>
<dbReference type="Pfam" id="PF09834">
    <property type="entry name" value="DUF2061"/>
    <property type="match status" value="1"/>
</dbReference>
<dbReference type="Proteomes" id="UP000708576">
    <property type="component" value="Unassembled WGS sequence"/>
</dbReference>
<dbReference type="RefSeq" id="WP_212219964.1">
    <property type="nucleotide sequence ID" value="NZ_JAGUCO010000035.1"/>
</dbReference>
<dbReference type="InterPro" id="IPR018638">
    <property type="entry name" value="DUF2061_membrane"/>
</dbReference>
<evidence type="ECO:0000313" key="3">
    <source>
        <dbReference type="Proteomes" id="UP000708576"/>
    </source>
</evidence>
<evidence type="ECO:0000259" key="1">
    <source>
        <dbReference type="Pfam" id="PF09834"/>
    </source>
</evidence>
<keyword evidence="3" id="KW-1185">Reference proteome</keyword>
<feature type="domain" description="DUF2061" evidence="1">
    <location>
        <begin position="9"/>
        <end position="60"/>
    </location>
</feature>
<proteinExistence type="predicted"/>
<dbReference type="EMBL" id="JAGUCO010000035">
    <property type="protein sequence ID" value="MBS2101005.1"/>
    <property type="molecule type" value="Genomic_DNA"/>
</dbReference>
<gene>
    <name evidence="2" type="ORF">KEM10_22160</name>
</gene>
<reference evidence="2 3" key="1">
    <citation type="journal article" date="2015" name="Int. J. Syst. Evol. Microbiol.">
        <title>Carboxylicivirga linearis sp. nov., isolated from a sea cucumber culture pond.</title>
        <authorList>
            <person name="Wang F.Q."/>
            <person name="Zhou Y.X."/>
            <person name="Lin X.Z."/>
            <person name="Chen G.J."/>
            <person name="Du Z.J."/>
        </authorList>
    </citation>
    <scope>NUCLEOTIDE SEQUENCE [LARGE SCALE GENOMIC DNA]</scope>
    <source>
        <strain evidence="2 3">FB218</strain>
    </source>
</reference>
<protein>
    <submittedName>
        <fullName evidence="2">DUF2061 domain-containing protein</fullName>
    </submittedName>
</protein>
<comment type="caution">
    <text evidence="2">The sequence shown here is derived from an EMBL/GenBank/DDBJ whole genome shotgun (WGS) entry which is preliminary data.</text>
</comment>
<accession>A0ABS5K1M6</accession>
<organism evidence="2 3">
    <name type="scientific">Carboxylicivirga linearis</name>
    <dbReference type="NCBI Taxonomy" id="1628157"/>
    <lineage>
        <taxon>Bacteria</taxon>
        <taxon>Pseudomonadati</taxon>
        <taxon>Bacteroidota</taxon>
        <taxon>Bacteroidia</taxon>
        <taxon>Marinilabiliales</taxon>
        <taxon>Marinilabiliaceae</taxon>
        <taxon>Carboxylicivirga</taxon>
    </lineage>
</organism>